<sequence length="83" mass="9456">MALVFTISQVSGAHFNLSTSLAFSLRHVFEWWRLLYYLPTQFIRAMMEGLLVMGFLGKEGNMGATLPDSLSMNNTKYSFLVKE</sequence>
<dbReference type="InterPro" id="IPR023271">
    <property type="entry name" value="Aquaporin-like"/>
</dbReference>
<dbReference type="InterPro" id="IPR000425">
    <property type="entry name" value="MIP"/>
</dbReference>
<dbReference type="EMBL" id="KB008010">
    <property type="protein sequence ID" value="ELR16066.1"/>
    <property type="molecule type" value="Genomic_DNA"/>
</dbReference>
<evidence type="ECO:0000313" key="5">
    <source>
        <dbReference type="EMBL" id="ELR16066.1"/>
    </source>
</evidence>
<gene>
    <name evidence="5" type="ORF">ACA1_224450</name>
</gene>
<keyword evidence="3" id="KW-1133">Transmembrane helix</keyword>
<dbReference type="RefSeq" id="XP_004338079.1">
    <property type="nucleotide sequence ID" value="XM_004338031.1"/>
</dbReference>
<accession>L8GVG6</accession>
<dbReference type="OrthoDB" id="13694at2759"/>
<dbReference type="AlphaFoldDB" id="L8GVG6"/>
<name>L8GVG6_ACACF</name>
<keyword evidence="4" id="KW-0472">Membrane</keyword>
<evidence type="ECO:0000256" key="1">
    <source>
        <dbReference type="ARBA" id="ARBA00004141"/>
    </source>
</evidence>
<dbReference type="Proteomes" id="UP000011083">
    <property type="component" value="Unassembled WGS sequence"/>
</dbReference>
<dbReference type="VEuPathDB" id="AmoebaDB:ACA1_224450"/>
<dbReference type="GO" id="GO:0015267">
    <property type="term" value="F:channel activity"/>
    <property type="evidence" value="ECO:0007669"/>
    <property type="project" value="InterPro"/>
</dbReference>
<dbReference type="GO" id="GO:0016020">
    <property type="term" value="C:membrane"/>
    <property type="evidence" value="ECO:0007669"/>
    <property type="project" value="UniProtKB-SubCell"/>
</dbReference>
<evidence type="ECO:0000256" key="3">
    <source>
        <dbReference type="ARBA" id="ARBA00022989"/>
    </source>
</evidence>
<evidence type="ECO:0000256" key="4">
    <source>
        <dbReference type="ARBA" id="ARBA00023136"/>
    </source>
</evidence>
<dbReference type="Pfam" id="PF00230">
    <property type="entry name" value="MIP"/>
    <property type="match status" value="1"/>
</dbReference>
<organism evidence="5 6">
    <name type="scientific">Acanthamoeba castellanii (strain ATCC 30010 / Neff)</name>
    <dbReference type="NCBI Taxonomy" id="1257118"/>
    <lineage>
        <taxon>Eukaryota</taxon>
        <taxon>Amoebozoa</taxon>
        <taxon>Discosea</taxon>
        <taxon>Longamoebia</taxon>
        <taxon>Centramoebida</taxon>
        <taxon>Acanthamoebidae</taxon>
        <taxon>Acanthamoeba</taxon>
    </lineage>
</organism>
<evidence type="ECO:0000256" key="2">
    <source>
        <dbReference type="ARBA" id="ARBA00022692"/>
    </source>
</evidence>
<dbReference type="KEGG" id="acan:ACA1_224450"/>
<keyword evidence="2" id="KW-0812">Transmembrane</keyword>
<dbReference type="Gene3D" id="1.20.1080.10">
    <property type="entry name" value="Glycerol uptake facilitator protein"/>
    <property type="match status" value="1"/>
</dbReference>
<proteinExistence type="predicted"/>
<comment type="subcellular location">
    <subcellularLocation>
        <location evidence="1">Membrane</location>
        <topology evidence="1">Multi-pass membrane protein</topology>
    </subcellularLocation>
</comment>
<keyword evidence="6" id="KW-1185">Reference proteome</keyword>
<evidence type="ECO:0000313" key="6">
    <source>
        <dbReference type="Proteomes" id="UP000011083"/>
    </source>
</evidence>
<dbReference type="SUPFAM" id="SSF81338">
    <property type="entry name" value="Aquaporin-like"/>
    <property type="match status" value="1"/>
</dbReference>
<protein>
    <submittedName>
        <fullName evidence="5">Uncharacterized protein</fullName>
    </submittedName>
</protein>
<dbReference type="GeneID" id="14916657"/>
<reference evidence="5 6" key="1">
    <citation type="journal article" date="2013" name="Genome Biol.">
        <title>Genome of Acanthamoeba castellanii highlights extensive lateral gene transfer and early evolution of tyrosine kinase signaling.</title>
        <authorList>
            <person name="Clarke M."/>
            <person name="Lohan A.J."/>
            <person name="Liu B."/>
            <person name="Lagkouvardos I."/>
            <person name="Roy S."/>
            <person name="Zafar N."/>
            <person name="Bertelli C."/>
            <person name="Schilde C."/>
            <person name="Kianianmomeni A."/>
            <person name="Burglin T.R."/>
            <person name="Frech C."/>
            <person name="Turcotte B."/>
            <person name="Kopec K.O."/>
            <person name="Synnott J.M."/>
            <person name="Choo C."/>
            <person name="Paponov I."/>
            <person name="Finkler A."/>
            <person name="Soon Heng Tan C."/>
            <person name="Hutchins A.P."/>
            <person name="Weinmeier T."/>
            <person name="Rattei T."/>
            <person name="Chu J.S."/>
            <person name="Gimenez G."/>
            <person name="Irimia M."/>
            <person name="Rigden D.J."/>
            <person name="Fitzpatrick D.A."/>
            <person name="Lorenzo-Morales J."/>
            <person name="Bateman A."/>
            <person name="Chiu C.H."/>
            <person name="Tang P."/>
            <person name="Hegemann P."/>
            <person name="Fromm H."/>
            <person name="Raoult D."/>
            <person name="Greub G."/>
            <person name="Miranda-Saavedra D."/>
            <person name="Chen N."/>
            <person name="Nash P."/>
            <person name="Ginger M.L."/>
            <person name="Horn M."/>
            <person name="Schaap P."/>
            <person name="Caler L."/>
            <person name="Loftus B."/>
        </authorList>
    </citation>
    <scope>NUCLEOTIDE SEQUENCE [LARGE SCALE GENOMIC DNA]</scope>
    <source>
        <strain evidence="5 6">Neff</strain>
    </source>
</reference>